<proteinExistence type="predicted"/>
<gene>
    <name evidence="1" type="ORF">SJI18_21685</name>
</gene>
<name>A0ABU7UVW3_9CLOT</name>
<dbReference type="EMBL" id="JAZHFS010000033">
    <property type="protein sequence ID" value="MEF2114904.1"/>
    <property type="molecule type" value="Genomic_DNA"/>
</dbReference>
<sequence>MKNLMNVNGIVNVAGVYGMRVKDTEEYLYIGSGIEVNDALSRHLYNLKRGLYSTTNKAILQEKYDLGVLVFEVIKESEHNESVKDMSVKQKEDLQVVLGILEKFYIDLYKKSICNSQMFVKKHSSNKNAATTLKRRKANLGKKNPNSKYSELMIREILWLKLNGYTPIQIQELYSEYAIKSTYIYHIGINKWIHLEPIKPSFVA</sequence>
<evidence type="ECO:0000313" key="1">
    <source>
        <dbReference type="EMBL" id="MEF2114904.1"/>
    </source>
</evidence>
<evidence type="ECO:0000313" key="2">
    <source>
        <dbReference type="Proteomes" id="UP001498469"/>
    </source>
</evidence>
<reference evidence="1 2" key="1">
    <citation type="submission" date="2023-11" db="EMBL/GenBank/DDBJ databases">
        <title>Draft genome sequence of a psychrophilic Clostridium strain from permafrost water brine.</title>
        <authorList>
            <person name="Shcherbakova V.A."/>
            <person name="Trubitsyn V.E."/>
            <person name="Zakharyuk A.G."/>
        </authorList>
    </citation>
    <scope>NUCLEOTIDE SEQUENCE [LARGE SCALE GENOMIC DNA]</scope>
    <source>
        <strain evidence="1 2">14F</strain>
    </source>
</reference>
<protein>
    <recommendedName>
        <fullName evidence="3">GIY-YIG domain-containing protein</fullName>
    </recommendedName>
</protein>
<organism evidence="1 2">
    <name type="scientific">Clostridium frigoriphilum</name>
    <dbReference type="NCBI Taxonomy" id="443253"/>
    <lineage>
        <taxon>Bacteria</taxon>
        <taxon>Bacillati</taxon>
        <taxon>Bacillota</taxon>
        <taxon>Clostridia</taxon>
        <taxon>Eubacteriales</taxon>
        <taxon>Clostridiaceae</taxon>
        <taxon>Clostridium</taxon>
    </lineage>
</organism>
<keyword evidence="2" id="KW-1185">Reference proteome</keyword>
<dbReference type="Proteomes" id="UP001498469">
    <property type="component" value="Unassembled WGS sequence"/>
</dbReference>
<comment type="caution">
    <text evidence="1">The sequence shown here is derived from an EMBL/GenBank/DDBJ whole genome shotgun (WGS) entry which is preliminary data.</text>
</comment>
<evidence type="ECO:0008006" key="3">
    <source>
        <dbReference type="Google" id="ProtNLM"/>
    </source>
</evidence>
<accession>A0ABU7UVW3</accession>
<dbReference type="RefSeq" id="WP_216247908.1">
    <property type="nucleotide sequence ID" value="NZ_JAZHFS010000033.1"/>
</dbReference>